<dbReference type="Proteomes" id="UP000474676">
    <property type="component" value="Unassembled WGS sequence"/>
</dbReference>
<dbReference type="CDD" id="cd09911">
    <property type="entry name" value="Lin0431_like"/>
    <property type="match status" value="1"/>
</dbReference>
<name>A0A6L5Y7C6_9FIRM</name>
<accession>A0A6L5Y7C6</accession>
<proteinExistence type="predicted"/>
<dbReference type="Pfam" id="PF07009">
    <property type="entry name" value="NusG_II"/>
    <property type="match status" value="1"/>
</dbReference>
<dbReference type="EMBL" id="VUMZ01000009">
    <property type="protein sequence ID" value="MST52526.1"/>
    <property type="molecule type" value="Genomic_DNA"/>
</dbReference>
<dbReference type="GeneID" id="303115546"/>
<comment type="caution">
    <text evidence="1">The sequence shown here is derived from an EMBL/GenBank/DDBJ whole genome shotgun (WGS) entry which is preliminary data.</text>
</comment>
<gene>
    <name evidence="1" type="ORF">FYJ64_09435</name>
</gene>
<reference evidence="1 2" key="1">
    <citation type="submission" date="2019-08" db="EMBL/GenBank/DDBJ databases">
        <title>In-depth cultivation of the pig gut microbiome towards novel bacterial diversity and tailored functional studies.</title>
        <authorList>
            <person name="Wylensek D."/>
            <person name="Hitch T.C.A."/>
            <person name="Clavel T."/>
        </authorList>
    </citation>
    <scope>NUCLEOTIDE SEQUENCE [LARGE SCALE GENOMIC DNA]</scope>
    <source>
        <strain evidence="1 2">WCA-MUC-591-APC-3H</strain>
    </source>
</reference>
<dbReference type="InterPro" id="IPR038690">
    <property type="entry name" value="NusG_2_sf"/>
</dbReference>
<protein>
    <submittedName>
        <fullName evidence="1">NusG domain II-containing protein</fullName>
    </submittedName>
</protein>
<evidence type="ECO:0000313" key="2">
    <source>
        <dbReference type="Proteomes" id="UP000474676"/>
    </source>
</evidence>
<dbReference type="Gene3D" id="2.60.320.10">
    <property type="entry name" value="N-utilization substance G protein NusG, insert domain"/>
    <property type="match status" value="1"/>
</dbReference>
<keyword evidence="2" id="KW-1185">Reference proteome</keyword>
<sequence>MFKVLTKADFILLILLVAIGLALSWVSLSGSVHGQTAVVTVNGHEYGRYSLSRNQSVTIRQNGHTNKFSIKNGHVQMTYSDCKNQLCVEHSSISRTNQSIVCLPNRVVIEIKGGDGYDAVSN</sequence>
<organism evidence="1 2">
    <name type="scientific">Hornefia butyriciproducens</name>
    <dbReference type="NCBI Taxonomy" id="2652293"/>
    <lineage>
        <taxon>Bacteria</taxon>
        <taxon>Bacillati</taxon>
        <taxon>Bacillota</taxon>
        <taxon>Clostridia</taxon>
        <taxon>Peptostreptococcales</taxon>
        <taxon>Anaerovoracaceae</taxon>
        <taxon>Hornefia</taxon>
    </lineage>
</organism>
<dbReference type="AlphaFoldDB" id="A0A6L5Y7C6"/>
<dbReference type="RefSeq" id="WP_154574915.1">
    <property type="nucleotide sequence ID" value="NZ_JAXDTB010000011.1"/>
</dbReference>
<evidence type="ECO:0000313" key="1">
    <source>
        <dbReference type="EMBL" id="MST52526.1"/>
    </source>
</evidence>